<accession>A0A2I0ULI2</accession>
<organism evidence="1 2">
    <name type="scientific">Limosa lapponica baueri</name>
    <dbReference type="NCBI Taxonomy" id="1758121"/>
    <lineage>
        <taxon>Eukaryota</taxon>
        <taxon>Metazoa</taxon>
        <taxon>Chordata</taxon>
        <taxon>Craniata</taxon>
        <taxon>Vertebrata</taxon>
        <taxon>Euteleostomi</taxon>
        <taxon>Archelosauria</taxon>
        <taxon>Archosauria</taxon>
        <taxon>Dinosauria</taxon>
        <taxon>Saurischia</taxon>
        <taxon>Theropoda</taxon>
        <taxon>Coelurosauria</taxon>
        <taxon>Aves</taxon>
        <taxon>Neognathae</taxon>
        <taxon>Neoaves</taxon>
        <taxon>Charadriiformes</taxon>
        <taxon>Scolopacidae</taxon>
        <taxon>Limosa</taxon>
    </lineage>
</organism>
<evidence type="ECO:0000313" key="1">
    <source>
        <dbReference type="EMBL" id="PKU46873.1"/>
    </source>
</evidence>
<protein>
    <submittedName>
        <fullName evidence="1">Uncharacterized protein</fullName>
    </submittedName>
</protein>
<dbReference type="AlphaFoldDB" id="A0A2I0ULI2"/>
<proteinExistence type="predicted"/>
<name>A0A2I0ULI2_LIMLA</name>
<gene>
    <name evidence="1" type="ORF">llap_2846</name>
</gene>
<sequence>MQCPQKLEDSNAWCHSHPEIRSSRWASEIISVQKLNQLLKTDLGNGIVCTHYTSSGAAKTSSTVAHVVVLQNCPQQDVVGAGWERLNSFGEDKSTRTKKPYLAQIPREPVMEYPPGLCKNSSFPCTAFLGSTKELLHAQVYSPPCNMDISPFFGHASIEKVDRKRPADVIGSILHKPGVRPITGDFSILLVYPRGISQEFENVFCSARGPRGLWSSYPDYEDECVFLPSCPRVVVKQPGVTHAQLEKNHVFRTVMFLACSLGPSGCDGF</sequence>
<reference evidence="2" key="1">
    <citation type="submission" date="2017-11" db="EMBL/GenBank/DDBJ databases">
        <authorList>
            <person name="Lima N.C."/>
            <person name="Parody-Merino A.M."/>
            <person name="Battley P.F."/>
            <person name="Fidler A.E."/>
            <person name="Prosdocimi F."/>
        </authorList>
    </citation>
    <scope>NUCLEOTIDE SEQUENCE [LARGE SCALE GENOMIC DNA]</scope>
</reference>
<keyword evidence="2" id="KW-1185">Reference proteome</keyword>
<evidence type="ECO:0000313" key="2">
    <source>
        <dbReference type="Proteomes" id="UP000233556"/>
    </source>
</evidence>
<dbReference type="EMBL" id="KZ505696">
    <property type="protein sequence ID" value="PKU46873.1"/>
    <property type="molecule type" value="Genomic_DNA"/>
</dbReference>
<reference evidence="2" key="2">
    <citation type="submission" date="2017-12" db="EMBL/GenBank/DDBJ databases">
        <title>Genome sequence of the Bar-tailed Godwit (Limosa lapponica baueri).</title>
        <authorList>
            <person name="Lima N.C.B."/>
            <person name="Parody-Merino A.M."/>
            <person name="Battley P.F."/>
            <person name="Fidler A.E."/>
            <person name="Prosdocimi F."/>
        </authorList>
    </citation>
    <scope>NUCLEOTIDE SEQUENCE [LARGE SCALE GENOMIC DNA]</scope>
</reference>
<dbReference type="Proteomes" id="UP000233556">
    <property type="component" value="Unassembled WGS sequence"/>
</dbReference>